<feature type="region of interest" description="Disordered" evidence="1">
    <location>
        <begin position="50"/>
        <end position="73"/>
    </location>
</feature>
<feature type="region of interest" description="Disordered" evidence="1">
    <location>
        <begin position="283"/>
        <end position="303"/>
    </location>
</feature>
<dbReference type="BioCyc" id="CAULO:CC3072-MONOMER"/>
<dbReference type="EnsemblBacteria" id="AAK25034">
    <property type="protein sequence ID" value="AAK25034"/>
    <property type="gene ID" value="CC_3072"/>
</dbReference>
<dbReference type="EMBL" id="AE005673">
    <property type="protein sequence ID" value="AAK25034.1"/>
    <property type="molecule type" value="Genomic_DNA"/>
</dbReference>
<dbReference type="PATRIC" id="fig|190650.5.peg.3077"/>
<evidence type="ECO:0000313" key="3">
    <source>
        <dbReference type="Proteomes" id="UP000001816"/>
    </source>
</evidence>
<dbReference type="PIR" id="F87629">
    <property type="entry name" value="F87629"/>
</dbReference>
<dbReference type="STRING" id="190650.CC_3072"/>
<organism evidence="2 3">
    <name type="scientific">Caulobacter vibrioides (strain ATCC 19089 / CIP 103742 / CB 15)</name>
    <name type="common">Caulobacter crescentus</name>
    <dbReference type="NCBI Taxonomy" id="190650"/>
    <lineage>
        <taxon>Bacteria</taxon>
        <taxon>Pseudomonadati</taxon>
        <taxon>Pseudomonadota</taxon>
        <taxon>Alphaproteobacteria</taxon>
        <taxon>Caulobacterales</taxon>
        <taxon>Caulobacteraceae</taxon>
        <taxon>Caulobacter</taxon>
    </lineage>
</organism>
<name>Q9A3X9_CAUVC</name>
<feature type="compositionally biased region" description="Low complexity" evidence="1">
    <location>
        <begin position="50"/>
        <end position="68"/>
    </location>
</feature>
<sequence>MLAVRFWLGCPRHFSRPGGLMLFQSRSVMLALSLAGLAALSGCDKLPGAAKPPTEAAKPVAPAASAAAPEPPPFNIYAKRDEERLGEAELLKELGQPNARNGPTLTLKFNGANALVVTDDDETYSLLTNVFQLPTDNGVQTVYEVTTDYLSASGGPFITLYDRRGVEIETVPRGLWRGAVLVITGQDETWDPEDDARARTTLLDWSSKPHRKFEFKSRCMTESWVSDTEIKGYCVRPASQEANPGMELNGGDEVTDAVFTRVGPNAWRVRELSAPKAKLLNLPDNPPTAYDETVKGVPYSGNP</sequence>
<proteinExistence type="predicted"/>
<dbReference type="HOGENOM" id="CLU_982430_0_0_5"/>
<gene>
    <name evidence="2" type="ordered locus">CC_3072</name>
</gene>
<dbReference type="AlphaFoldDB" id="Q9A3X9"/>
<reference evidence="2 3" key="1">
    <citation type="journal article" date="2001" name="Proc. Natl. Acad. Sci. U.S.A.">
        <title>Complete genome sequence of Caulobacter crescentus.</title>
        <authorList>
            <person name="Nierman W.C."/>
            <person name="Feldblyum T.V."/>
            <person name="Laub M.T."/>
            <person name="Paulsen I.T."/>
            <person name="Nelson K.E."/>
            <person name="Eisen J.A."/>
            <person name="Heidelberg J.F."/>
            <person name="Alley M.R."/>
            <person name="Ohta N."/>
            <person name="Maddock J.R."/>
            <person name="Potocka I."/>
            <person name="Nelson W.C."/>
            <person name="Newton A."/>
            <person name="Stephens C."/>
            <person name="Phadke N.D."/>
            <person name="Ely B."/>
            <person name="DeBoy R.T."/>
            <person name="Dodson R.J."/>
            <person name="Durkin A.S."/>
            <person name="Gwinn M.L."/>
            <person name="Haft D.H."/>
            <person name="Kolonay J.F."/>
            <person name="Smit J."/>
            <person name="Craven M.B."/>
            <person name="Khouri H."/>
            <person name="Shetty J."/>
            <person name="Berry K."/>
            <person name="Utterback T."/>
            <person name="Tran K."/>
            <person name="Wolf A."/>
            <person name="Vamathevan J."/>
            <person name="Ermolaeva M."/>
            <person name="White O."/>
            <person name="Salzberg S.L."/>
            <person name="Venter J.C."/>
            <person name="Shapiro L."/>
            <person name="Fraser C.M."/>
        </authorList>
    </citation>
    <scope>NUCLEOTIDE SEQUENCE [LARGE SCALE GENOMIC DNA]</scope>
    <source>
        <strain evidence="3">ATCC 19089 / CB15</strain>
    </source>
</reference>
<keyword evidence="3" id="KW-1185">Reference proteome</keyword>
<dbReference type="KEGG" id="ccr:CC_3072"/>
<evidence type="ECO:0000256" key="1">
    <source>
        <dbReference type="SAM" id="MobiDB-lite"/>
    </source>
</evidence>
<accession>Q9A3X9</accession>
<evidence type="ECO:0000313" key="2">
    <source>
        <dbReference type="EMBL" id="AAK25034.1"/>
    </source>
</evidence>
<protein>
    <submittedName>
        <fullName evidence="2">Uncharacterized protein</fullName>
    </submittedName>
</protein>
<dbReference type="Proteomes" id="UP000001816">
    <property type="component" value="Chromosome"/>
</dbReference>